<gene>
    <name evidence="1" type="ORF">J2TS6_32080</name>
</gene>
<protein>
    <submittedName>
        <fullName evidence="1">Uncharacterized protein</fullName>
    </submittedName>
</protein>
<dbReference type="Proteomes" id="UP000679779">
    <property type="component" value="Unassembled WGS sequence"/>
</dbReference>
<sequence>MKLLINKLNLVYPPITNQEGAWLWNVPEVRDFVKGSKLYMIGHREELKFINEQFISEGRGIIQFQLATATHKSPIIQISLYHCLPDIEDEISIELGEKLFRIKDSQGNVLQWYTPDILLYRYWKNQLSIRIIDDTEFNYRDFTRYELYYVGISKNNDSFSRLFDESHHARLKILTNEYPKSSGRLTDELLIFMFEIDKLNINIFDRIEDIDEQINYHTEDEIAIIADAEKAFIKLLETKYNEVKYKNYPNGDDGLYSEGLDRYCFYIGEDITFYTTKGDFIGASDVHDHADMIFVEGEVAKVVKETIDS</sequence>
<comment type="caution">
    <text evidence="1">The sequence shown here is derived from an EMBL/GenBank/DDBJ whole genome shotgun (WGS) entry which is preliminary data.</text>
</comment>
<keyword evidence="2" id="KW-1185">Reference proteome</keyword>
<organism evidence="1 2">
    <name type="scientific">Paenibacillus albilobatus</name>
    <dbReference type="NCBI Taxonomy" id="2716884"/>
    <lineage>
        <taxon>Bacteria</taxon>
        <taxon>Bacillati</taxon>
        <taxon>Bacillota</taxon>
        <taxon>Bacilli</taxon>
        <taxon>Bacillales</taxon>
        <taxon>Paenibacillaceae</taxon>
        <taxon>Paenibacillus</taxon>
    </lineage>
</organism>
<dbReference type="AlphaFoldDB" id="A0A920CCV5"/>
<accession>A0A920CCV5</accession>
<proteinExistence type="predicted"/>
<reference evidence="1" key="1">
    <citation type="submission" date="2021-03" db="EMBL/GenBank/DDBJ databases">
        <title>Antimicrobial resistance genes in bacteria isolated from Japanese honey, and their potential for conferring macrolide and lincosamide resistance in the American foulbrood pathogen Paenibacillus larvae.</title>
        <authorList>
            <person name="Okamoto M."/>
            <person name="Kumagai M."/>
            <person name="Kanamori H."/>
            <person name="Takamatsu D."/>
        </authorList>
    </citation>
    <scope>NUCLEOTIDE SEQUENCE</scope>
    <source>
        <strain evidence="1">J2TS6</strain>
    </source>
</reference>
<dbReference type="EMBL" id="BORQ01000003">
    <property type="protein sequence ID" value="GIO32067.1"/>
    <property type="molecule type" value="Genomic_DNA"/>
</dbReference>
<evidence type="ECO:0000313" key="1">
    <source>
        <dbReference type="EMBL" id="GIO32067.1"/>
    </source>
</evidence>
<name>A0A920CCV5_9BACL</name>
<dbReference type="RefSeq" id="WP_212957920.1">
    <property type="nucleotide sequence ID" value="NZ_BORQ01000003.1"/>
</dbReference>
<evidence type="ECO:0000313" key="2">
    <source>
        <dbReference type="Proteomes" id="UP000679779"/>
    </source>
</evidence>